<dbReference type="GO" id="GO:0003700">
    <property type="term" value="F:DNA-binding transcription factor activity"/>
    <property type="evidence" value="ECO:0007669"/>
    <property type="project" value="TreeGrafter"/>
</dbReference>
<feature type="DNA-binding region" description="H-T-H motif" evidence="4">
    <location>
        <begin position="31"/>
        <end position="50"/>
    </location>
</feature>
<evidence type="ECO:0000256" key="4">
    <source>
        <dbReference type="PROSITE-ProRule" id="PRU00335"/>
    </source>
</evidence>
<protein>
    <submittedName>
        <fullName evidence="6">TetR family transcriptional regulator</fullName>
    </submittedName>
</protein>
<dbReference type="PROSITE" id="PS01081">
    <property type="entry name" value="HTH_TETR_1"/>
    <property type="match status" value="1"/>
</dbReference>
<evidence type="ECO:0000256" key="1">
    <source>
        <dbReference type="ARBA" id="ARBA00023015"/>
    </source>
</evidence>
<dbReference type="InterPro" id="IPR009057">
    <property type="entry name" value="Homeodomain-like_sf"/>
</dbReference>
<dbReference type="EMBL" id="PVLV01000230">
    <property type="protein sequence ID" value="PRH78198.1"/>
    <property type="molecule type" value="Genomic_DNA"/>
</dbReference>
<keyword evidence="1" id="KW-0805">Transcription regulation</keyword>
<dbReference type="PANTHER" id="PTHR30055">
    <property type="entry name" value="HTH-TYPE TRANSCRIPTIONAL REGULATOR RUTR"/>
    <property type="match status" value="1"/>
</dbReference>
<dbReference type="InterPro" id="IPR050109">
    <property type="entry name" value="HTH-type_TetR-like_transc_reg"/>
</dbReference>
<dbReference type="OrthoDB" id="3237195at2"/>
<dbReference type="InterPro" id="IPR054126">
    <property type="entry name" value="CprB_TetR_C"/>
</dbReference>
<reference evidence="6 7" key="1">
    <citation type="submission" date="2018-03" db="EMBL/GenBank/DDBJ databases">
        <title>Novel Streptomyces sp. from soil.</title>
        <authorList>
            <person name="Tan G.Y.A."/>
            <person name="Lee Z.Y."/>
        </authorList>
    </citation>
    <scope>NUCLEOTIDE SEQUENCE [LARGE SCALE GENOMIC DNA]</scope>
    <source>
        <strain evidence="6 7">ST5x</strain>
    </source>
</reference>
<evidence type="ECO:0000256" key="2">
    <source>
        <dbReference type="ARBA" id="ARBA00023125"/>
    </source>
</evidence>
<proteinExistence type="predicted"/>
<feature type="domain" description="HTH tetR-type" evidence="5">
    <location>
        <begin position="8"/>
        <end position="68"/>
    </location>
</feature>
<dbReference type="InterPro" id="IPR001647">
    <property type="entry name" value="HTH_TetR"/>
</dbReference>
<dbReference type="Gene3D" id="1.10.357.10">
    <property type="entry name" value="Tetracycline Repressor, domain 2"/>
    <property type="match status" value="1"/>
</dbReference>
<dbReference type="NCBIfam" id="NF041196">
    <property type="entry name" value="ScbR_bind_reg"/>
    <property type="match status" value="1"/>
</dbReference>
<dbReference type="PROSITE" id="PS50977">
    <property type="entry name" value="HTH_TETR_2"/>
    <property type="match status" value="1"/>
</dbReference>
<keyword evidence="3" id="KW-0804">Transcription</keyword>
<dbReference type="PRINTS" id="PR00455">
    <property type="entry name" value="HTHTETR"/>
</dbReference>
<accession>A0A2S9PUW2</accession>
<dbReference type="RefSeq" id="WP_105869623.1">
    <property type="nucleotide sequence ID" value="NZ_PVLV01000230.1"/>
</dbReference>
<evidence type="ECO:0000313" key="7">
    <source>
        <dbReference type="Proteomes" id="UP000239322"/>
    </source>
</evidence>
<dbReference type="Pfam" id="PF21935">
    <property type="entry name" value="TetR_C_45"/>
    <property type="match status" value="1"/>
</dbReference>
<comment type="caution">
    <text evidence="6">The sequence shown here is derived from an EMBL/GenBank/DDBJ whole genome shotgun (WGS) entry which is preliminary data.</text>
</comment>
<name>A0A2S9PUW2_9ACTN</name>
<evidence type="ECO:0000313" key="6">
    <source>
        <dbReference type="EMBL" id="PRH78198.1"/>
    </source>
</evidence>
<dbReference type="AlphaFoldDB" id="A0A2S9PUW2"/>
<dbReference type="InterPro" id="IPR023772">
    <property type="entry name" value="DNA-bd_HTH_TetR-type_CS"/>
</dbReference>
<dbReference type="GO" id="GO:0000976">
    <property type="term" value="F:transcription cis-regulatory region binding"/>
    <property type="evidence" value="ECO:0007669"/>
    <property type="project" value="TreeGrafter"/>
</dbReference>
<keyword evidence="2 4" id="KW-0238">DNA-binding</keyword>
<keyword evidence="7" id="KW-1185">Reference proteome</keyword>
<dbReference type="Pfam" id="PF00440">
    <property type="entry name" value="TetR_N"/>
    <property type="match status" value="1"/>
</dbReference>
<organism evidence="6 7">
    <name type="scientific">Streptomyces solincola</name>
    <dbReference type="NCBI Taxonomy" id="2100817"/>
    <lineage>
        <taxon>Bacteria</taxon>
        <taxon>Bacillati</taxon>
        <taxon>Actinomycetota</taxon>
        <taxon>Actinomycetes</taxon>
        <taxon>Kitasatosporales</taxon>
        <taxon>Streptomycetaceae</taxon>
        <taxon>Streptomyces</taxon>
    </lineage>
</organism>
<evidence type="ECO:0000259" key="5">
    <source>
        <dbReference type="PROSITE" id="PS50977"/>
    </source>
</evidence>
<dbReference type="SUPFAM" id="SSF46689">
    <property type="entry name" value="Homeodomain-like"/>
    <property type="match status" value="1"/>
</dbReference>
<sequence>MASQARGVRTRRQLLEAAATTFLEHGYEGASIGEITQRAGLTRGAVYFHFASKEELAQGVLDEAVTTEGVRSQPIRLQELVDAAMALAYRLPREPVLAAALRLAVDKGVRGSLRTAWPEWIELLAGILEDAVRRGETLPHVDPGEAARLVMSSWTGAALVLDGVPDGHDLEHHVGTLLDYLLPSIAVPAVLARLDTAPGRGQRVVAEMARDAS</sequence>
<dbReference type="Proteomes" id="UP000239322">
    <property type="component" value="Unassembled WGS sequence"/>
</dbReference>
<dbReference type="SUPFAM" id="SSF48498">
    <property type="entry name" value="Tetracyclin repressor-like, C-terminal domain"/>
    <property type="match status" value="1"/>
</dbReference>
<dbReference type="InterPro" id="IPR047923">
    <property type="entry name" value="ArpA-like"/>
</dbReference>
<evidence type="ECO:0000256" key="3">
    <source>
        <dbReference type="ARBA" id="ARBA00023163"/>
    </source>
</evidence>
<gene>
    <name evidence="6" type="ORF">C6N75_16230</name>
</gene>
<dbReference type="PANTHER" id="PTHR30055:SF234">
    <property type="entry name" value="HTH-TYPE TRANSCRIPTIONAL REGULATOR BETI"/>
    <property type="match status" value="1"/>
</dbReference>
<dbReference type="InterPro" id="IPR036271">
    <property type="entry name" value="Tet_transcr_reg_TetR-rel_C_sf"/>
</dbReference>